<dbReference type="PANTHER" id="PTHR15934">
    <property type="entry name" value="RNA 2',3'-CYCLIC PHOSPHODIESTERASE"/>
    <property type="match status" value="1"/>
</dbReference>
<dbReference type="EMBL" id="OC330696">
    <property type="protein sequence ID" value="CAD7417369.1"/>
    <property type="molecule type" value="Genomic_DNA"/>
</dbReference>
<gene>
    <name evidence="1" type="ORF">TCEB3V08_LOCUS12950</name>
</gene>
<sequence>MQPEKLSPPLLSTSPSPVSSLLKMSAKWPVCRRVQVVFVGIKEGSALQRVNDLAIKLETSLQAAGLSSSSKKVFRPHLTLMKLSKDFTLRRKACNVVLISFGISTLGFDRHLRCWMLKVGKILP</sequence>
<reference evidence="1" key="1">
    <citation type="submission" date="2020-11" db="EMBL/GenBank/DDBJ databases">
        <authorList>
            <person name="Tran Van P."/>
        </authorList>
    </citation>
    <scope>NUCLEOTIDE SEQUENCE</scope>
</reference>
<dbReference type="PANTHER" id="PTHR15934:SF2">
    <property type="entry name" value="A-KINASE ANCHOR PROTEIN 7-LIKE PHOSPHOESTERASE DOMAIN-CONTAINING PROTEIN"/>
    <property type="match status" value="1"/>
</dbReference>
<protein>
    <submittedName>
        <fullName evidence="1">Uncharacterized protein</fullName>
    </submittedName>
</protein>
<dbReference type="SUPFAM" id="SSF55144">
    <property type="entry name" value="LigT-like"/>
    <property type="match status" value="1"/>
</dbReference>
<name>A0A7R9DPP3_TIMCR</name>
<accession>A0A7R9DPP3</accession>
<dbReference type="AlphaFoldDB" id="A0A7R9DPP3"/>
<dbReference type="GO" id="GO:0010738">
    <property type="term" value="P:regulation of protein kinase A signaling"/>
    <property type="evidence" value="ECO:0007669"/>
    <property type="project" value="TreeGrafter"/>
</dbReference>
<dbReference type="Gene3D" id="3.90.1140.10">
    <property type="entry name" value="Cyclic phosphodiesterase"/>
    <property type="match status" value="1"/>
</dbReference>
<dbReference type="GO" id="GO:0005829">
    <property type="term" value="C:cytosol"/>
    <property type="evidence" value="ECO:0007669"/>
    <property type="project" value="TreeGrafter"/>
</dbReference>
<dbReference type="InterPro" id="IPR009097">
    <property type="entry name" value="Cyclic_Pdiesterase"/>
</dbReference>
<organism evidence="1">
    <name type="scientific">Timema cristinae</name>
    <name type="common">Walking stick</name>
    <dbReference type="NCBI Taxonomy" id="61476"/>
    <lineage>
        <taxon>Eukaryota</taxon>
        <taxon>Metazoa</taxon>
        <taxon>Ecdysozoa</taxon>
        <taxon>Arthropoda</taxon>
        <taxon>Hexapoda</taxon>
        <taxon>Insecta</taxon>
        <taxon>Pterygota</taxon>
        <taxon>Neoptera</taxon>
        <taxon>Polyneoptera</taxon>
        <taxon>Phasmatodea</taxon>
        <taxon>Timematodea</taxon>
        <taxon>Timematoidea</taxon>
        <taxon>Timematidae</taxon>
        <taxon>Timema</taxon>
    </lineage>
</organism>
<dbReference type="InterPro" id="IPR052641">
    <property type="entry name" value="AKAP7_isoform_gamma"/>
</dbReference>
<proteinExistence type="predicted"/>
<evidence type="ECO:0000313" key="1">
    <source>
        <dbReference type="EMBL" id="CAD7417369.1"/>
    </source>
</evidence>
<dbReference type="GO" id="GO:0034237">
    <property type="term" value="F:protein kinase A regulatory subunit binding"/>
    <property type="evidence" value="ECO:0007669"/>
    <property type="project" value="TreeGrafter"/>
</dbReference>